<name>A0A7M5VDJ7_9CNID</name>
<dbReference type="EnsemblMetazoa" id="CLYHEMT012531.1">
    <property type="protein sequence ID" value="CLYHEMP012531.1"/>
    <property type="gene ID" value="CLYHEMG012531"/>
</dbReference>
<evidence type="ECO:0000313" key="2">
    <source>
        <dbReference type="EnsemblMetazoa" id="CLYHEMP012531.1"/>
    </source>
</evidence>
<feature type="compositionally biased region" description="Polar residues" evidence="1">
    <location>
        <begin position="1"/>
        <end position="13"/>
    </location>
</feature>
<evidence type="ECO:0000256" key="1">
    <source>
        <dbReference type="SAM" id="MobiDB-lite"/>
    </source>
</evidence>
<dbReference type="Proteomes" id="UP000594262">
    <property type="component" value="Unplaced"/>
</dbReference>
<organism evidence="2 3">
    <name type="scientific">Clytia hemisphaerica</name>
    <dbReference type="NCBI Taxonomy" id="252671"/>
    <lineage>
        <taxon>Eukaryota</taxon>
        <taxon>Metazoa</taxon>
        <taxon>Cnidaria</taxon>
        <taxon>Hydrozoa</taxon>
        <taxon>Hydroidolina</taxon>
        <taxon>Leptothecata</taxon>
        <taxon>Obeliida</taxon>
        <taxon>Clytiidae</taxon>
        <taxon>Clytia</taxon>
    </lineage>
</organism>
<feature type="region of interest" description="Disordered" evidence="1">
    <location>
        <begin position="52"/>
        <end position="80"/>
    </location>
</feature>
<evidence type="ECO:0000313" key="3">
    <source>
        <dbReference type="Proteomes" id="UP000594262"/>
    </source>
</evidence>
<keyword evidence="3" id="KW-1185">Reference proteome</keyword>
<dbReference type="AlphaFoldDB" id="A0A7M5VDJ7"/>
<proteinExistence type="predicted"/>
<sequence length="136" mass="16002">MDEKNNGVTLTEQQKADDYFTLPGVNRPINPTDPLNLREVHFVEKALWKLEETKKRQRSNDDEDGKSCHNKLMRGQSNESLSRVPRGIYTSYADAVRGNTYWNGNNYQQYQTAHLPNRLSMTEKPYWYDMPCTNYY</sequence>
<feature type="region of interest" description="Disordered" evidence="1">
    <location>
        <begin position="1"/>
        <end position="34"/>
    </location>
</feature>
<protein>
    <submittedName>
        <fullName evidence="2">Uncharacterized protein</fullName>
    </submittedName>
</protein>
<accession>A0A7M5VDJ7</accession>
<reference evidence="2" key="1">
    <citation type="submission" date="2021-01" db="UniProtKB">
        <authorList>
            <consortium name="EnsemblMetazoa"/>
        </authorList>
    </citation>
    <scope>IDENTIFICATION</scope>
</reference>